<feature type="non-terminal residue" evidence="7">
    <location>
        <position position="182"/>
    </location>
</feature>
<dbReference type="EC" id="6.3.4.18" evidence="7"/>
<name>A0A3B0RDM2_9ZZZZ</name>
<evidence type="ECO:0000256" key="4">
    <source>
        <dbReference type="ARBA" id="ARBA00022840"/>
    </source>
</evidence>
<dbReference type="FunFam" id="3.40.50.20:FF:000016">
    <property type="entry name" value="N5-carboxyaminoimidazole ribonucleotide synthase"/>
    <property type="match status" value="1"/>
</dbReference>
<evidence type="ECO:0000256" key="3">
    <source>
        <dbReference type="ARBA" id="ARBA00022755"/>
    </source>
</evidence>
<comment type="pathway">
    <text evidence="5">Purine metabolism.</text>
</comment>
<evidence type="ECO:0000256" key="2">
    <source>
        <dbReference type="ARBA" id="ARBA00022741"/>
    </source>
</evidence>
<dbReference type="SUPFAM" id="SSF52440">
    <property type="entry name" value="PreATP-grasp domain"/>
    <property type="match status" value="1"/>
</dbReference>
<dbReference type="InterPro" id="IPR016185">
    <property type="entry name" value="PreATP-grasp_dom_sf"/>
</dbReference>
<dbReference type="SUPFAM" id="SSF56059">
    <property type="entry name" value="Glutathione synthetase ATP-binding domain-like"/>
    <property type="match status" value="1"/>
</dbReference>
<reference evidence="7" key="1">
    <citation type="submission" date="2018-06" db="EMBL/GenBank/DDBJ databases">
        <authorList>
            <person name="Zhirakovskaya E."/>
        </authorList>
    </citation>
    <scope>NUCLEOTIDE SEQUENCE</scope>
</reference>
<dbReference type="GO" id="GO:0005524">
    <property type="term" value="F:ATP binding"/>
    <property type="evidence" value="ECO:0007669"/>
    <property type="project" value="UniProtKB-KW"/>
</dbReference>
<dbReference type="InterPro" id="IPR013815">
    <property type="entry name" value="ATP_grasp_subdomain_1"/>
</dbReference>
<dbReference type="GO" id="GO:0046872">
    <property type="term" value="F:metal ion binding"/>
    <property type="evidence" value="ECO:0007669"/>
    <property type="project" value="InterPro"/>
</dbReference>
<dbReference type="FunFam" id="3.30.1490.20:FF:000015">
    <property type="entry name" value="N5-carboxyaminoimidazole ribonucleotide synthase"/>
    <property type="match status" value="1"/>
</dbReference>
<dbReference type="PANTHER" id="PTHR11609:SF5">
    <property type="entry name" value="PHOSPHORIBOSYLAMINOIMIDAZOLE CARBOXYLASE"/>
    <property type="match status" value="1"/>
</dbReference>
<dbReference type="PANTHER" id="PTHR11609">
    <property type="entry name" value="PURINE BIOSYNTHESIS PROTEIN 6/7, PUR6/7"/>
    <property type="match status" value="1"/>
</dbReference>
<sequence>MIKLAPGSTVGILGGGQLGRMLAMAAAQLGFHVHIYCPGERSPAEHVTDRISRNDYSDEAALIRFAKVVDVVTYEFENIPVESVEILRQYVPTFPSANVLRVSQDRLHEKKFLNGIGIATAPYMAVATQDEAAGALKKIGMPAVLKTRRFGYDGKGQATVRSMADLPAAWAKLNSRDVIVEG</sequence>
<accession>A0A3B0RDM2</accession>
<dbReference type="Pfam" id="PF02222">
    <property type="entry name" value="ATP-grasp"/>
    <property type="match status" value="1"/>
</dbReference>
<gene>
    <name evidence="7" type="ORF">MNBD_ALPHA01-2272</name>
</gene>
<dbReference type="InterPro" id="IPR011761">
    <property type="entry name" value="ATP-grasp"/>
</dbReference>
<evidence type="ECO:0000313" key="7">
    <source>
        <dbReference type="EMBL" id="VAV91434.1"/>
    </source>
</evidence>
<keyword evidence="2" id="KW-0547">Nucleotide-binding</keyword>
<dbReference type="Gene3D" id="3.30.1490.20">
    <property type="entry name" value="ATP-grasp fold, A domain"/>
    <property type="match status" value="1"/>
</dbReference>
<dbReference type="GO" id="GO:0005829">
    <property type="term" value="C:cytosol"/>
    <property type="evidence" value="ECO:0007669"/>
    <property type="project" value="TreeGrafter"/>
</dbReference>
<protein>
    <submittedName>
        <fullName evidence="7">N5-carboxyaminoimidazole ribonucleotide synthase</fullName>
        <ecNumber evidence="7">6.3.4.18</ecNumber>
    </submittedName>
</protein>
<dbReference type="AlphaFoldDB" id="A0A3B0RDM2"/>
<evidence type="ECO:0000259" key="6">
    <source>
        <dbReference type="PROSITE" id="PS50975"/>
    </source>
</evidence>
<feature type="domain" description="ATP-grasp" evidence="6">
    <location>
        <begin position="110"/>
        <end position="181"/>
    </location>
</feature>
<evidence type="ECO:0000256" key="5">
    <source>
        <dbReference type="ARBA" id="ARBA00025704"/>
    </source>
</evidence>
<evidence type="ECO:0000256" key="1">
    <source>
        <dbReference type="ARBA" id="ARBA00022598"/>
    </source>
</evidence>
<dbReference type="PROSITE" id="PS50975">
    <property type="entry name" value="ATP_GRASP"/>
    <property type="match status" value="1"/>
</dbReference>
<dbReference type="Pfam" id="PF22660">
    <property type="entry name" value="RS_preATP-grasp-like"/>
    <property type="match status" value="1"/>
</dbReference>
<keyword evidence="4" id="KW-0067">ATP-binding</keyword>
<dbReference type="Gene3D" id="3.40.50.20">
    <property type="match status" value="1"/>
</dbReference>
<dbReference type="InterPro" id="IPR054350">
    <property type="entry name" value="PurT/PurK_preATP-grasp"/>
</dbReference>
<organism evidence="7">
    <name type="scientific">hydrothermal vent metagenome</name>
    <dbReference type="NCBI Taxonomy" id="652676"/>
    <lineage>
        <taxon>unclassified sequences</taxon>
        <taxon>metagenomes</taxon>
        <taxon>ecological metagenomes</taxon>
    </lineage>
</organism>
<dbReference type="GO" id="GO:0006164">
    <property type="term" value="P:purine nucleotide biosynthetic process"/>
    <property type="evidence" value="ECO:0007669"/>
    <property type="project" value="UniProtKB-KW"/>
</dbReference>
<dbReference type="GO" id="GO:0034028">
    <property type="term" value="F:5-(carboxyamino)imidazole ribonucleotide synthase activity"/>
    <property type="evidence" value="ECO:0007669"/>
    <property type="project" value="UniProtKB-EC"/>
</dbReference>
<dbReference type="InterPro" id="IPR003135">
    <property type="entry name" value="ATP-grasp_carboxylate-amine"/>
</dbReference>
<keyword evidence="1 7" id="KW-0436">Ligase</keyword>
<keyword evidence="3" id="KW-0658">Purine biosynthesis</keyword>
<dbReference type="EMBL" id="UOEJ01000021">
    <property type="protein sequence ID" value="VAV91434.1"/>
    <property type="molecule type" value="Genomic_DNA"/>
</dbReference>
<proteinExistence type="predicted"/>